<accession>A0A1X7VSV0</accession>
<dbReference type="EnsemblMetazoa" id="Aqu2.1.42915_001">
    <property type="protein sequence ID" value="Aqu2.1.42915_001"/>
    <property type="gene ID" value="Aqu2.1.42915"/>
</dbReference>
<dbReference type="AlphaFoldDB" id="A0A1X7VSV0"/>
<name>A0A1X7VSV0_AMPQE</name>
<proteinExistence type="predicted"/>
<organism evidence="1">
    <name type="scientific">Amphimedon queenslandica</name>
    <name type="common">Sponge</name>
    <dbReference type="NCBI Taxonomy" id="400682"/>
    <lineage>
        <taxon>Eukaryota</taxon>
        <taxon>Metazoa</taxon>
        <taxon>Porifera</taxon>
        <taxon>Demospongiae</taxon>
        <taxon>Heteroscleromorpha</taxon>
        <taxon>Haplosclerida</taxon>
        <taxon>Niphatidae</taxon>
        <taxon>Amphimedon</taxon>
    </lineage>
</organism>
<dbReference type="InParanoid" id="A0A1X7VSV0"/>
<reference evidence="1" key="1">
    <citation type="submission" date="2017-05" db="UniProtKB">
        <authorList>
            <consortium name="EnsemblMetazoa"/>
        </authorList>
    </citation>
    <scope>IDENTIFICATION</scope>
</reference>
<evidence type="ECO:0000313" key="1">
    <source>
        <dbReference type="EnsemblMetazoa" id="Aqu2.1.42915_001"/>
    </source>
</evidence>
<protein>
    <recommendedName>
        <fullName evidence="2">Myb/SANT-like domain-containing protein</fullName>
    </recommendedName>
</protein>
<evidence type="ECO:0008006" key="2">
    <source>
        <dbReference type="Google" id="ProtNLM"/>
    </source>
</evidence>
<sequence>MATRIGKHFKWTDDECELMLSVTRDYKVQQMAVNVDWESMKTKYGDILAMMPTELPVNAPTTRSQPITGKDYPHAKSELTKAITTKLKAVRQNYCQAVDTGRKSGQSRVVLLYFDQCETIWAGSQSTEQIDTGLESRDLQTASEGNY</sequence>